<protein>
    <submittedName>
        <fullName evidence="2">Uncharacterized protein</fullName>
    </submittedName>
</protein>
<feature type="transmembrane region" description="Helical" evidence="1">
    <location>
        <begin position="74"/>
        <end position="94"/>
    </location>
</feature>
<keyword evidence="1" id="KW-0472">Membrane</keyword>
<feature type="transmembrane region" description="Helical" evidence="1">
    <location>
        <begin position="100"/>
        <end position="121"/>
    </location>
</feature>
<keyword evidence="3" id="KW-1185">Reference proteome</keyword>
<sequence length="204" mass="23101">MADPTAQQPALPPAPNPLTSLAWLPPDLAGQYEIERYLVACTVGAWLWDVLMSLSTDIQMFRKNRFGLSDVAYIMSRILSGGFIVGIFIFLIAPLHHCEVVIKVVTWLVALALPTNSFLFFIRARGVFFRNPYVVWAFFALWLTTFASITTPFAFEAIPLGPTRWCINSVVRGYSAATFVTYLRLRHLRLPRHLVQNLHLRYGG</sequence>
<proteinExistence type="predicted"/>
<name>A0AAW0GE71_9APHY</name>
<keyword evidence="1" id="KW-1133">Transmembrane helix</keyword>
<keyword evidence="1" id="KW-0812">Transmembrane</keyword>
<comment type="caution">
    <text evidence="2">The sequence shown here is derived from an EMBL/GenBank/DDBJ whole genome shotgun (WGS) entry which is preliminary data.</text>
</comment>
<organism evidence="2 3">
    <name type="scientific">Cerrena zonata</name>
    <dbReference type="NCBI Taxonomy" id="2478898"/>
    <lineage>
        <taxon>Eukaryota</taxon>
        <taxon>Fungi</taxon>
        <taxon>Dikarya</taxon>
        <taxon>Basidiomycota</taxon>
        <taxon>Agaricomycotina</taxon>
        <taxon>Agaricomycetes</taxon>
        <taxon>Polyporales</taxon>
        <taxon>Cerrenaceae</taxon>
        <taxon>Cerrena</taxon>
    </lineage>
</organism>
<evidence type="ECO:0000256" key="1">
    <source>
        <dbReference type="SAM" id="Phobius"/>
    </source>
</evidence>
<evidence type="ECO:0000313" key="3">
    <source>
        <dbReference type="Proteomes" id="UP001385951"/>
    </source>
</evidence>
<dbReference type="AlphaFoldDB" id="A0AAW0GE71"/>
<accession>A0AAW0GE71</accession>
<gene>
    <name evidence="2" type="ORF">QCA50_007242</name>
</gene>
<evidence type="ECO:0000313" key="2">
    <source>
        <dbReference type="EMBL" id="KAK7689450.1"/>
    </source>
</evidence>
<reference evidence="2 3" key="1">
    <citation type="submission" date="2022-09" db="EMBL/GenBank/DDBJ databases">
        <authorList>
            <person name="Palmer J.M."/>
        </authorList>
    </citation>
    <scope>NUCLEOTIDE SEQUENCE [LARGE SCALE GENOMIC DNA]</scope>
    <source>
        <strain evidence="2 3">DSM 7382</strain>
    </source>
</reference>
<feature type="transmembrane region" description="Helical" evidence="1">
    <location>
        <begin position="133"/>
        <end position="155"/>
    </location>
</feature>
<dbReference type="EMBL" id="JASBNA010000008">
    <property type="protein sequence ID" value="KAK7689450.1"/>
    <property type="molecule type" value="Genomic_DNA"/>
</dbReference>
<dbReference type="Proteomes" id="UP001385951">
    <property type="component" value="Unassembled WGS sequence"/>
</dbReference>